<dbReference type="Proteomes" id="UP001477870">
    <property type="component" value="Unassembled WGS sequence"/>
</dbReference>
<keyword evidence="1" id="KW-0812">Transmembrane</keyword>
<feature type="transmembrane region" description="Helical" evidence="1">
    <location>
        <begin position="180"/>
        <end position="199"/>
    </location>
</feature>
<keyword evidence="1" id="KW-0472">Membrane</keyword>
<protein>
    <recommendedName>
        <fullName evidence="4">DUF4184 family protein</fullName>
    </recommendedName>
</protein>
<feature type="transmembrane region" description="Helical" evidence="1">
    <location>
        <begin position="153"/>
        <end position="173"/>
    </location>
</feature>
<gene>
    <name evidence="2" type="ORF">WNY59_08040</name>
</gene>
<feature type="transmembrane region" description="Helical" evidence="1">
    <location>
        <begin position="65"/>
        <end position="89"/>
    </location>
</feature>
<evidence type="ECO:0000256" key="1">
    <source>
        <dbReference type="SAM" id="Phobius"/>
    </source>
</evidence>
<dbReference type="EMBL" id="JBBMQO010000004">
    <property type="protein sequence ID" value="MEM5501536.1"/>
    <property type="molecule type" value="Genomic_DNA"/>
</dbReference>
<evidence type="ECO:0008006" key="4">
    <source>
        <dbReference type="Google" id="ProtNLM"/>
    </source>
</evidence>
<dbReference type="RefSeq" id="WP_342848019.1">
    <property type="nucleotide sequence ID" value="NZ_JBBMQO010000004.1"/>
</dbReference>
<keyword evidence="1" id="KW-1133">Transmembrane helix</keyword>
<comment type="caution">
    <text evidence="2">The sequence shown here is derived from an EMBL/GenBank/DDBJ whole genome shotgun (WGS) entry which is preliminary data.</text>
</comment>
<accession>A0ABU9T5X4</accession>
<evidence type="ECO:0000313" key="3">
    <source>
        <dbReference type="Proteomes" id="UP001477870"/>
    </source>
</evidence>
<keyword evidence="3" id="KW-1185">Reference proteome</keyword>
<proteinExistence type="predicted"/>
<evidence type="ECO:0000313" key="2">
    <source>
        <dbReference type="EMBL" id="MEM5501536.1"/>
    </source>
</evidence>
<reference evidence="2 3" key="1">
    <citation type="submission" date="2024-03" db="EMBL/GenBank/DDBJ databases">
        <title>Community enrichment and isolation of bacterial strains for fucoidan degradation.</title>
        <authorList>
            <person name="Sichert A."/>
        </authorList>
    </citation>
    <scope>NUCLEOTIDE SEQUENCE [LARGE SCALE GENOMIC DNA]</scope>
    <source>
        <strain evidence="2 3">AS62</strain>
    </source>
</reference>
<feature type="transmembrane region" description="Helical" evidence="1">
    <location>
        <begin position="25"/>
        <end position="45"/>
    </location>
</feature>
<name>A0ABU9T5X4_9HYPH</name>
<sequence>MMTQTHTLVAACLFARPERPARQNLAILIGSFLPDAAIYILFIWSKFAKIPENLLWRDLYFSEPMLTFTAIGNSFPLYFVLLLIAIMWAKRSTTEEDYGKLALGSTLGLLALAAMTHLAGDLPVHAKDAHPHFWPLTGWRFHSPISYWDKNHYGGIFSLIEAALGVVLSIIIFRRFKQLWVRLLALLALFTYVSVPAYFQMMMG</sequence>
<organism evidence="2 3">
    <name type="scientific">Ahrensia kielensis</name>
    <dbReference type="NCBI Taxonomy" id="76980"/>
    <lineage>
        <taxon>Bacteria</taxon>
        <taxon>Pseudomonadati</taxon>
        <taxon>Pseudomonadota</taxon>
        <taxon>Alphaproteobacteria</taxon>
        <taxon>Hyphomicrobiales</taxon>
        <taxon>Ahrensiaceae</taxon>
        <taxon>Ahrensia</taxon>
    </lineage>
</organism>
<feature type="transmembrane region" description="Helical" evidence="1">
    <location>
        <begin position="101"/>
        <end position="120"/>
    </location>
</feature>